<evidence type="ECO:0008006" key="4">
    <source>
        <dbReference type="Google" id="ProtNLM"/>
    </source>
</evidence>
<dbReference type="AlphaFoldDB" id="A0AAP2DRR6"/>
<feature type="chain" id="PRO_5042869085" description="Tetratricopeptide repeat protein" evidence="1">
    <location>
        <begin position="22"/>
        <end position="300"/>
    </location>
</feature>
<proteinExistence type="predicted"/>
<evidence type="ECO:0000256" key="1">
    <source>
        <dbReference type="SAM" id="SignalP"/>
    </source>
</evidence>
<name>A0AAP2DRR6_9BACT</name>
<accession>A0AAP2DRR6</accession>
<reference evidence="2 3" key="1">
    <citation type="submission" date="2021-05" db="EMBL/GenBank/DDBJ databases">
        <title>A Polyphasic approach of four new species of the genus Ohtaekwangia: Ohtaekwangia histidinii sp. nov., Ohtaekwangia cretensis sp. nov., Ohtaekwangia indiensis sp. nov., Ohtaekwangia reichenbachii sp. nov. from diverse environment.</title>
        <authorList>
            <person name="Octaviana S."/>
        </authorList>
    </citation>
    <scope>NUCLEOTIDE SEQUENCE [LARGE SCALE GENOMIC DNA]</scope>
    <source>
        <strain evidence="2 3">PWU4</strain>
    </source>
</reference>
<dbReference type="Proteomes" id="UP001319200">
    <property type="component" value="Unassembled WGS sequence"/>
</dbReference>
<keyword evidence="3" id="KW-1185">Reference proteome</keyword>
<dbReference type="EMBL" id="JAHESF010000065">
    <property type="protein sequence ID" value="MBT1701306.1"/>
    <property type="molecule type" value="Genomic_DNA"/>
</dbReference>
<evidence type="ECO:0000313" key="3">
    <source>
        <dbReference type="Proteomes" id="UP001319200"/>
    </source>
</evidence>
<sequence length="300" mass="32872">MKTRKLTLIFLLFASSSVVLAQDYAFKVLANKGTNEVKSGESWQPLRTGASLRSSDEVKLADNAYIGLVHASGKPMELKQAGNYKVSELAAKIGAGSSVLNKYTDFILSSNSAEAKKNKLSATGAVHRGDSEAGAIKVYLPEKQYSSIFNPVAIVNWDGTKVAGPYVVTVKNMFEDELTKIETPENSIRIDLSDPKISSENAIFVEVSSKTDAKQVSQPYLIKKLSVADQEKIKKLLGEISTEVQEQNALNKLILAGFYEGNNLFIDAITAYEEAVKLAPDVPTYKEAYDEFMLRQGLKK</sequence>
<protein>
    <recommendedName>
        <fullName evidence="4">Tetratricopeptide repeat protein</fullName>
    </recommendedName>
</protein>
<comment type="caution">
    <text evidence="2">The sequence shown here is derived from an EMBL/GenBank/DDBJ whole genome shotgun (WGS) entry which is preliminary data.</text>
</comment>
<gene>
    <name evidence="2" type="ORF">KK083_30720</name>
</gene>
<feature type="signal peptide" evidence="1">
    <location>
        <begin position="1"/>
        <end position="21"/>
    </location>
</feature>
<dbReference type="RefSeq" id="WP_254169989.1">
    <property type="nucleotide sequence ID" value="NZ_JAHESF010000065.1"/>
</dbReference>
<organism evidence="2 3">
    <name type="scientific">Chryseosolibacter histidini</name>
    <dbReference type="NCBI Taxonomy" id="2782349"/>
    <lineage>
        <taxon>Bacteria</taxon>
        <taxon>Pseudomonadati</taxon>
        <taxon>Bacteroidota</taxon>
        <taxon>Cytophagia</taxon>
        <taxon>Cytophagales</taxon>
        <taxon>Chryseotaleaceae</taxon>
        <taxon>Chryseosolibacter</taxon>
    </lineage>
</organism>
<evidence type="ECO:0000313" key="2">
    <source>
        <dbReference type="EMBL" id="MBT1701306.1"/>
    </source>
</evidence>
<keyword evidence="1" id="KW-0732">Signal</keyword>